<organism evidence="2">
    <name type="scientific">marine metagenome</name>
    <dbReference type="NCBI Taxonomy" id="408172"/>
    <lineage>
        <taxon>unclassified sequences</taxon>
        <taxon>metagenomes</taxon>
        <taxon>ecological metagenomes</taxon>
    </lineage>
</organism>
<reference evidence="2" key="1">
    <citation type="submission" date="2018-05" db="EMBL/GenBank/DDBJ databases">
        <authorList>
            <person name="Lanie J.A."/>
            <person name="Ng W.-L."/>
            <person name="Kazmierczak K.M."/>
            <person name="Andrzejewski T.M."/>
            <person name="Davidsen T.M."/>
            <person name="Wayne K.J."/>
            <person name="Tettelin H."/>
            <person name="Glass J.I."/>
            <person name="Rusch D."/>
            <person name="Podicherti R."/>
            <person name="Tsui H.-C.T."/>
            <person name="Winkler M.E."/>
        </authorList>
    </citation>
    <scope>NUCLEOTIDE SEQUENCE</scope>
</reference>
<accession>A0A382RH83</accession>
<keyword evidence="1" id="KW-0812">Transmembrane</keyword>
<feature type="transmembrane region" description="Helical" evidence="1">
    <location>
        <begin position="21"/>
        <end position="40"/>
    </location>
</feature>
<dbReference type="AlphaFoldDB" id="A0A382RH83"/>
<name>A0A382RH83_9ZZZZ</name>
<keyword evidence="1" id="KW-0472">Membrane</keyword>
<sequence length="47" mass="5283">MPHLTDLKFLVRTGVDGLRTLVLNSWLKVSLSLGIIWYAVDASIWIA</sequence>
<evidence type="ECO:0000256" key="1">
    <source>
        <dbReference type="SAM" id="Phobius"/>
    </source>
</evidence>
<evidence type="ECO:0000313" key="2">
    <source>
        <dbReference type="EMBL" id="SVC97069.1"/>
    </source>
</evidence>
<gene>
    <name evidence="2" type="ORF">METZ01_LOCUS349923</name>
</gene>
<protein>
    <submittedName>
        <fullName evidence="2">Uncharacterized protein</fullName>
    </submittedName>
</protein>
<keyword evidence="1" id="KW-1133">Transmembrane helix</keyword>
<proteinExistence type="predicted"/>
<dbReference type="EMBL" id="UINC01121715">
    <property type="protein sequence ID" value="SVC97069.1"/>
    <property type="molecule type" value="Genomic_DNA"/>
</dbReference>